<feature type="repeat" description="ANK" evidence="6">
    <location>
        <begin position="207"/>
        <end position="239"/>
    </location>
</feature>
<evidence type="ECO:0000256" key="3">
    <source>
        <dbReference type="ARBA" id="ARBA00022771"/>
    </source>
</evidence>
<feature type="repeat" description="ANK" evidence="6">
    <location>
        <begin position="115"/>
        <end position="147"/>
    </location>
</feature>
<dbReference type="Pfam" id="PF12796">
    <property type="entry name" value="Ank_2"/>
    <property type="match status" value="2"/>
</dbReference>
<keyword evidence="4" id="KW-0862">Zinc</keyword>
<dbReference type="Pfam" id="PF13920">
    <property type="entry name" value="zf-C3HC4_3"/>
    <property type="match status" value="1"/>
</dbReference>
<dbReference type="Gene3D" id="3.30.40.10">
    <property type="entry name" value="Zinc/RING finger domain, C3HC4 (zinc finger)"/>
    <property type="match status" value="1"/>
</dbReference>
<keyword evidence="5 6" id="KW-0040">ANK repeat</keyword>
<keyword evidence="2" id="KW-0677">Repeat</keyword>
<dbReference type="EMBL" id="LHPF02000012">
    <property type="protein sequence ID" value="PSC71983.1"/>
    <property type="molecule type" value="Genomic_DNA"/>
</dbReference>
<dbReference type="SUPFAM" id="SSF57850">
    <property type="entry name" value="RING/U-box"/>
    <property type="match status" value="1"/>
</dbReference>
<feature type="region of interest" description="Disordered" evidence="8">
    <location>
        <begin position="411"/>
        <end position="455"/>
    </location>
</feature>
<gene>
    <name evidence="10" type="ORF">C2E20_4793</name>
</gene>
<dbReference type="InterPro" id="IPR017907">
    <property type="entry name" value="Znf_RING_CS"/>
</dbReference>
<dbReference type="Gene3D" id="1.25.40.20">
    <property type="entry name" value="Ankyrin repeat-containing domain"/>
    <property type="match status" value="2"/>
</dbReference>
<keyword evidence="3 7" id="KW-0863">Zinc-finger</keyword>
<evidence type="ECO:0000256" key="2">
    <source>
        <dbReference type="ARBA" id="ARBA00022737"/>
    </source>
</evidence>
<dbReference type="PROSITE" id="PS50088">
    <property type="entry name" value="ANK_REPEAT"/>
    <property type="match status" value="3"/>
</dbReference>
<dbReference type="PROSITE" id="PS50089">
    <property type="entry name" value="ZF_RING_2"/>
    <property type="match status" value="1"/>
</dbReference>
<organism evidence="10 11">
    <name type="scientific">Micractinium conductrix</name>
    <dbReference type="NCBI Taxonomy" id="554055"/>
    <lineage>
        <taxon>Eukaryota</taxon>
        <taxon>Viridiplantae</taxon>
        <taxon>Chlorophyta</taxon>
        <taxon>core chlorophytes</taxon>
        <taxon>Trebouxiophyceae</taxon>
        <taxon>Chlorellales</taxon>
        <taxon>Chlorellaceae</taxon>
        <taxon>Chlorella clade</taxon>
        <taxon>Micractinium</taxon>
    </lineage>
</organism>
<evidence type="ECO:0000313" key="11">
    <source>
        <dbReference type="Proteomes" id="UP000239649"/>
    </source>
</evidence>
<evidence type="ECO:0000313" key="10">
    <source>
        <dbReference type="EMBL" id="PSC71983.1"/>
    </source>
</evidence>
<dbReference type="Proteomes" id="UP000239649">
    <property type="component" value="Unassembled WGS sequence"/>
</dbReference>
<evidence type="ECO:0000256" key="8">
    <source>
        <dbReference type="SAM" id="MobiDB-lite"/>
    </source>
</evidence>
<evidence type="ECO:0000256" key="6">
    <source>
        <dbReference type="PROSITE-ProRule" id="PRU00023"/>
    </source>
</evidence>
<dbReference type="PANTHER" id="PTHR24171">
    <property type="entry name" value="ANKYRIN REPEAT DOMAIN-CONTAINING PROTEIN 39-RELATED"/>
    <property type="match status" value="1"/>
</dbReference>
<dbReference type="SMART" id="SM00248">
    <property type="entry name" value="ANK"/>
    <property type="match status" value="5"/>
</dbReference>
<keyword evidence="11" id="KW-1185">Reference proteome</keyword>
<dbReference type="GO" id="GO:0008270">
    <property type="term" value="F:zinc ion binding"/>
    <property type="evidence" value="ECO:0007669"/>
    <property type="project" value="UniProtKB-KW"/>
</dbReference>
<dbReference type="SMART" id="SM00184">
    <property type="entry name" value="RING"/>
    <property type="match status" value="1"/>
</dbReference>
<evidence type="ECO:0000256" key="1">
    <source>
        <dbReference type="ARBA" id="ARBA00022723"/>
    </source>
</evidence>
<dbReference type="OrthoDB" id="513018at2759"/>
<dbReference type="PROSITE" id="PS00518">
    <property type="entry name" value="ZF_RING_1"/>
    <property type="match status" value="1"/>
</dbReference>
<dbReference type="InterPro" id="IPR013083">
    <property type="entry name" value="Znf_RING/FYVE/PHD"/>
</dbReference>
<feature type="region of interest" description="Disordered" evidence="8">
    <location>
        <begin position="630"/>
        <end position="657"/>
    </location>
</feature>
<comment type="caution">
    <text evidence="10">The sequence shown here is derived from an EMBL/GenBank/DDBJ whole genome shotgun (WGS) entry which is preliminary data.</text>
</comment>
<dbReference type="SUPFAM" id="SSF48403">
    <property type="entry name" value="Ankyrin repeat"/>
    <property type="match status" value="1"/>
</dbReference>
<evidence type="ECO:0000256" key="5">
    <source>
        <dbReference type="ARBA" id="ARBA00023043"/>
    </source>
</evidence>
<dbReference type="InterPro" id="IPR036770">
    <property type="entry name" value="Ankyrin_rpt-contain_sf"/>
</dbReference>
<dbReference type="AlphaFoldDB" id="A0A2P6VD08"/>
<dbReference type="InterPro" id="IPR001841">
    <property type="entry name" value="Znf_RING"/>
</dbReference>
<name>A0A2P6VD08_9CHLO</name>
<dbReference type="STRING" id="554055.A0A2P6VD08"/>
<feature type="region of interest" description="Disordered" evidence="8">
    <location>
        <begin position="718"/>
        <end position="737"/>
    </location>
</feature>
<feature type="compositionally biased region" description="Acidic residues" evidence="8">
    <location>
        <begin position="724"/>
        <end position="737"/>
    </location>
</feature>
<dbReference type="GO" id="GO:0016874">
    <property type="term" value="F:ligase activity"/>
    <property type="evidence" value="ECO:0007669"/>
    <property type="project" value="UniProtKB-KW"/>
</dbReference>
<proteinExistence type="predicted"/>
<reference evidence="10 11" key="1">
    <citation type="journal article" date="2018" name="Plant J.">
        <title>Genome sequences of Chlorella sorokiniana UTEX 1602 and Micractinium conductrix SAG 241.80: implications to maltose excretion by a green alga.</title>
        <authorList>
            <person name="Arriola M.B."/>
            <person name="Velmurugan N."/>
            <person name="Zhang Y."/>
            <person name="Plunkett M.H."/>
            <person name="Hondzo H."/>
            <person name="Barney B.M."/>
        </authorList>
    </citation>
    <scope>NUCLEOTIDE SEQUENCE [LARGE SCALE GENOMIC DNA]</scope>
    <source>
        <strain evidence="10 11">SAG 241.80</strain>
    </source>
</reference>
<keyword evidence="1" id="KW-0479">Metal-binding</keyword>
<evidence type="ECO:0000256" key="7">
    <source>
        <dbReference type="PROSITE-ProRule" id="PRU00175"/>
    </source>
</evidence>
<sequence>MAFKASLSVLVGCQFGSATRLLSAAERGDDAAVQQVIRDKPFLAAFTGFHGTTSPLHRAAAAGHLGVCRAIIEPLKARVRDAEGGGARRGGTPNAGAAAKWHRLLGTVLNQRSHKSLTPLMLACEHGHVGVAAYLLREGADPLAVDFAHSRTCLHYAAVGGHADCLRLLLSDSARVQGPEGMRPLCDVIVQDVQVQACRYVDQRAYGGLTALHFAVVTGNLEAVQALLRAGASIMVKSDGEAYIGDDHLVPGSTPLHVAVIINSISIVHAILQAHMEMINILGTRLDERGRRPWEGTSRTDIRSVRNQFRKLPFHLARERQQPQLMSLVDPRIPIDVALDAARDTDRGIGPKRLGTICSLVLQRSLLQWLDNCQSQLAAEKAAAAAAAAGDKFVRQPSAVQVALAAVRGKRLGVKPPRPERPASASQPGSAQVSARPSSEVMPSPHALRGEGGAEAAAAELEAAAAALPAAATDSPFAALAAAEMAEVPSPAVGRLPLSASAPVTPARDLATLGQQASMPLTSGAIPMLHGEVAEGGEGSLQRMASLHGYMGMLSLKHPRSTRSTDALQRMQAAGALGRGAPLRQLSIGAAQQLAHTSSGSAASTQAAARVRFLSEPGVAAADAVAMAGARGASSPPDSPREIAGVGPSPSLLQPLQGNTITIKPHRRSSSQNNARLGAMLQRLRSGDLTPQGPEGLAAAPDGVPAAAVAALLGEKQSEKDLGLDSEGEVSASEAEDDGEDVECGVCLDAAVDVAFASCQHKLCLECARNLTRQDKKPPHCPFCRRLVVGFQRVSAAGMPLQGDGVRSASRLHAHRGASPHAVAAA</sequence>
<feature type="domain" description="RING-type" evidence="9">
    <location>
        <begin position="744"/>
        <end position="785"/>
    </location>
</feature>
<feature type="compositionally biased region" description="Polar residues" evidence="8">
    <location>
        <begin position="424"/>
        <end position="437"/>
    </location>
</feature>
<protein>
    <submittedName>
        <fullName evidence="10">E3 ubiquitin-ligase XBOS32</fullName>
    </submittedName>
</protein>
<evidence type="ECO:0000259" key="9">
    <source>
        <dbReference type="PROSITE" id="PS50089"/>
    </source>
</evidence>
<feature type="repeat" description="ANK" evidence="6">
    <location>
        <begin position="149"/>
        <end position="181"/>
    </location>
</feature>
<evidence type="ECO:0000256" key="4">
    <source>
        <dbReference type="ARBA" id="ARBA00022833"/>
    </source>
</evidence>
<dbReference type="InterPro" id="IPR002110">
    <property type="entry name" value="Ankyrin_rpt"/>
</dbReference>
<dbReference type="PROSITE" id="PS50297">
    <property type="entry name" value="ANK_REP_REGION"/>
    <property type="match status" value="3"/>
</dbReference>
<accession>A0A2P6VD08</accession>